<dbReference type="EMBL" id="JASORJ010000010">
    <property type="protein sequence ID" value="MDK7357347.1"/>
    <property type="molecule type" value="Genomic_DNA"/>
</dbReference>
<accession>A0AAJ1V5L7</accession>
<dbReference type="Proteomes" id="UP001236274">
    <property type="component" value="Unassembled WGS sequence"/>
</dbReference>
<evidence type="ECO:0000313" key="2">
    <source>
        <dbReference type="Proteomes" id="UP001236274"/>
    </source>
</evidence>
<evidence type="ECO:0000313" key="1">
    <source>
        <dbReference type="EMBL" id="MDK7357347.1"/>
    </source>
</evidence>
<dbReference type="AlphaFoldDB" id="A0AAJ1V5L7"/>
<dbReference type="RefSeq" id="WP_285417749.1">
    <property type="nucleotide sequence ID" value="NZ_JASORJ010000010.1"/>
</dbReference>
<sequence length="227" mass="26319">MARRKIVLVIVEGPSDADSLELYFSKFFDSNTVHMKIMYGDITSKRGINQSNIKARLGNEIKVYAENNHFKAADVQQIIHLVDMDGAFVDDSVIIEDETKDKFLYTLESVIVPNRQVAIERNEHKRENLNTLSSRTSVMWNNIPYKIYYMSCNLDHVLHDKPNATDEEKKANSLAFTEMYYDNINAFIKFISESTFSQCTGYKESWDYIKQDKHSLERNSNLGLCFI</sequence>
<protein>
    <submittedName>
        <fullName evidence="1">Uncharacterized protein</fullName>
    </submittedName>
</protein>
<comment type="caution">
    <text evidence="1">The sequence shown here is derived from an EMBL/GenBank/DDBJ whole genome shotgun (WGS) entry which is preliminary data.</text>
</comment>
<proteinExistence type="predicted"/>
<reference evidence="1" key="1">
    <citation type="submission" date="2023-05" db="EMBL/GenBank/DDBJ databases">
        <title>Cataloging the Phylogenetic Diversity of Human Bladder Bacteria.</title>
        <authorList>
            <person name="Du J."/>
        </authorList>
    </citation>
    <scope>NUCLEOTIDE SEQUENCE</scope>
    <source>
        <strain evidence="1">UMB10101</strain>
    </source>
</reference>
<name>A0AAJ1V5L7_9FIRM</name>
<organism evidence="1 2">
    <name type="scientific">Veillonella atypica</name>
    <dbReference type="NCBI Taxonomy" id="39777"/>
    <lineage>
        <taxon>Bacteria</taxon>
        <taxon>Bacillati</taxon>
        <taxon>Bacillota</taxon>
        <taxon>Negativicutes</taxon>
        <taxon>Veillonellales</taxon>
        <taxon>Veillonellaceae</taxon>
        <taxon>Veillonella</taxon>
    </lineage>
</organism>
<gene>
    <name evidence="1" type="ORF">QP520_06870</name>
</gene>